<accession>A0A2P8CML0</accession>
<evidence type="ECO:0000256" key="3">
    <source>
        <dbReference type="ARBA" id="ARBA00022692"/>
    </source>
</evidence>
<evidence type="ECO:0000256" key="1">
    <source>
        <dbReference type="ARBA" id="ARBA00004141"/>
    </source>
</evidence>
<evidence type="ECO:0000256" key="6">
    <source>
        <dbReference type="SAM" id="MobiDB-lite"/>
    </source>
</evidence>
<sequence length="365" mass="39026">MDVQPWVWAVTIAVLLGIIALDFIIIARRPHEPSMREAGIWISIYVSLAVIFGIGLGFYTDSAQGLDFFTGWIVEYSMSMDNLFVFILILGSFAVPPEHRQRVLLVGIALALLFRGIFIALGAAVVNAFAGVFFLFGAFLLYTAWKLITAGGEDEEYKENAAVRMVRRFMPTTDVYHGSKLTVRIDGVRVVTPMLLVMIAVGLTDVLFALDSIPAIFGITQEPYLVFTANAFALMGLRQLYFLIGGLLNKLVHLSKGLAIILGFIGVKLILHALHETTDLHVPEIPTEISLLVILATLAITTVTSLISSKRTAAAAAEGAAAEGGAAAEKEPEAGESSPAGSAGSAADPAGPDAPGDDVDETVHR</sequence>
<evidence type="ECO:0000256" key="2">
    <source>
        <dbReference type="ARBA" id="ARBA00007511"/>
    </source>
</evidence>
<dbReference type="AlphaFoldDB" id="A0A2P8CML0"/>
<gene>
    <name evidence="8" type="ORF">CLV63_1366</name>
</gene>
<dbReference type="OrthoDB" id="5242957at2"/>
<keyword evidence="9" id="KW-1185">Reference proteome</keyword>
<evidence type="ECO:0000313" key="8">
    <source>
        <dbReference type="EMBL" id="PSK86205.1"/>
    </source>
</evidence>
<evidence type="ECO:0000256" key="4">
    <source>
        <dbReference type="ARBA" id="ARBA00022989"/>
    </source>
</evidence>
<comment type="caution">
    <text evidence="8">The sequence shown here is derived from an EMBL/GenBank/DDBJ whole genome shotgun (WGS) entry which is preliminary data.</text>
</comment>
<name>A0A2P8CML0_9ACTN</name>
<dbReference type="RefSeq" id="WP_106586794.1">
    <property type="nucleotide sequence ID" value="NZ_PYGA01000036.1"/>
</dbReference>
<organism evidence="8 9">
    <name type="scientific">Murinocardiopsis flavida</name>
    <dbReference type="NCBI Taxonomy" id="645275"/>
    <lineage>
        <taxon>Bacteria</taxon>
        <taxon>Bacillati</taxon>
        <taxon>Actinomycetota</taxon>
        <taxon>Actinomycetes</taxon>
        <taxon>Streptosporangiales</taxon>
        <taxon>Nocardiopsidaceae</taxon>
        <taxon>Murinocardiopsis</taxon>
    </lineage>
</organism>
<feature type="transmembrane region" description="Helical" evidence="7">
    <location>
        <begin position="103"/>
        <end position="122"/>
    </location>
</feature>
<dbReference type="Pfam" id="PF03741">
    <property type="entry name" value="TerC"/>
    <property type="match status" value="1"/>
</dbReference>
<keyword evidence="5 7" id="KW-0472">Membrane</keyword>
<feature type="region of interest" description="Disordered" evidence="6">
    <location>
        <begin position="320"/>
        <end position="365"/>
    </location>
</feature>
<proteinExistence type="inferred from homology"/>
<comment type="similarity">
    <text evidence="2">Belongs to the TerC family.</text>
</comment>
<feature type="transmembrane region" description="Helical" evidence="7">
    <location>
        <begin position="38"/>
        <end position="59"/>
    </location>
</feature>
<feature type="transmembrane region" description="Helical" evidence="7">
    <location>
        <begin position="289"/>
        <end position="307"/>
    </location>
</feature>
<feature type="transmembrane region" description="Helical" evidence="7">
    <location>
        <begin position="223"/>
        <end position="244"/>
    </location>
</feature>
<feature type="transmembrane region" description="Helical" evidence="7">
    <location>
        <begin position="128"/>
        <end position="148"/>
    </location>
</feature>
<reference evidence="8 9" key="1">
    <citation type="submission" date="2018-03" db="EMBL/GenBank/DDBJ databases">
        <title>Genomic Encyclopedia of Archaeal and Bacterial Type Strains, Phase II (KMG-II): from individual species to whole genera.</title>
        <authorList>
            <person name="Goeker M."/>
        </authorList>
    </citation>
    <scope>NUCLEOTIDE SEQUENCE [LARGE SCALE GENOMIC DNA]</scope>
    <source>
        <strain evidence="8 9">DSM 45312</strain>
    </source>
</reference>
<dbReference type="Proteomes" id="UP000240542">
    <property type="component" value="Unassembled WGS sequence"/>
</dbReference>
<feature type="transmembrane region" description="Helical" evidence="7">
    <location>
        <begin position="256"/>
        <end position="274"/>
    </location>
</feature>
<feature type="compositionally biased region" description="Acidic residues" evidence="6">
    <location>
        <begin position="355"/>
        <end position="365"/>
    </location>
</feature>
<keyword evidence="3 7" id="KW-0812">Transmembrane</keyword>
<feature type="compositionally biased region" description="Low complexity" evidence="6">
    <location>
        <begin position="335"/>
        <end position="354"/>
    </location>
</feature>
<dbReference type="EMBL" id="PYGA01000036">
    <property type="protein sequence ID" value="PSK86205.1"/>
    <property type="molecule type" value="Genomic_DNA"/>
</dbReference>
<protein>
    <submittedName>
        <fullName evidence="8">Tellurite resistance protein TerC</fullName>
    </submittedName>
</protein>
<dbReference type="InterPro" id="IPR005496">
    <property type="entry name" value="Integral_membrane_TerC"/>
</dbReference>
<evidence type="ECO:0000313" key="9">
    <source>
        <dbReference type="Proteomes" id="UP000240542"/>
    </source>
</evidence>
<evidence type="ECO:0000256" key="5">
    <source>
        <dbReference type="ARBA" id="ARBA00023136"/>
    </source>
</evidence>
<keyword evidence="4 7" id="KW-1133">Transmembrane helix</keyword>
<feature type="transmembrane region" description="Helical" evidence="7">
    <location>
        <begin position="6"/>
        <end position="26"/>
    </location>
</feature>
<feature type="transmembrane region" description="Helical" evidence="7">
    <location>
        <begin position="194"/>
        <end position="217"/>
    </location>
</feature>
<dbReference type="PANTHER" id="PTHR30238:SF0">
    <property type="entry name" value="THYLAKOID MEMBRANE PROTEIN TERC, CHLOROPLASTIC"/>
    <property type="match status" value="1"/>
</dbReference>
<dbReference type="PANTHER" id="PTHR30238">
    <property type="entry name" value="MEMBRANE BOUND PREDICTED REDOX MODULATOR"/>
    <property type="match status" value="1"/>
</dbReference>
<comment type="subcellular location">
    <subcellularLocation>
        <location evidence="1">Membrane</location>
        <topology evidence="1">Multi-pass membrane protein</topology>
    </subcellularLocation>
</comment>
<dbReference type="InterPro" id="IPR022369">
    <property type="entry name" value="Integral_membrane_TerC_rswitch"/>
</dbReference>
<dbReference type="NCBIfam" id="TIGR03718">
    <property type="entry name" value="R_switched_Alx"/>
    <property type="match status" value="1"/>
</dbReference>
<dbReference type="GO" id="GO:0016020">
    <property type="term" value="C:membrane"/>
    <property type="evidence" value="ECO:0007669"/>
    <property type="project" value="UniProtKB-SubCell"/>
</dbReference>
<evidence type="ECO:0000256" key="7">
    <source>
        <dbReference type="SAM" id="Phobius"/>
    </source>
</evidence>
<feature type="transmembrane region" description="Helical" evidence="7">
    <location>
        <begin position="79"/>
        <end position="96"/>
    </location>
</feature>